<protein>
    <recommendedName>
        <fullName evidence="3">Propionyl-coenzyme A carboxylase alpha polypeptide</fullName>
    </recommendedName>
</protein>
<evidence type="ECO:0000313" key="1">
    <source>
        <dbReference type="EMBL" id="CAH2401568.1"/>
    </source>
</evidence>
<name>A0ABN8JXF8_9HYPH</name>
<comment type="caution">
    <text evidence="1">The sequence shown here is derived from an EMBL/GenBank/DDBJ whole genome shotgun (WGS) entry which is preliminary data.</text>
</comment>
<reference evidence="1" key="1">
    <citation type="submission" date="2022-03" db="EMBL/GenBank/DDBJ databases">
        <authorList>
            <person name="Brunel B."/>
        </authorList>
    </citation>
    <scope>NUCLEOTIDE SEQUENCE</scope>
    <source>
        <strain evidence="1">STM4922sample</strain>
    </source>
</reference>
<evidence type="ECO:0008006" key="3">
    <source>
        <dbReference type="Google" id="ProtNLM"/>
    </source>
</evidence>
<sequence>MVQARTSACIPAAMMADGPYRRGALIAPAPKLMLPEILTSVSPS</sequence>
<dbReference type="EMBL" id="CAKXZS010000023">
    <property type="protein sequence ID" value="CAH2401568.1"/>
    <property type="molecule type" value="Genomic_DNA"/>
</dbReference>
<evidence type="ECO:0000313" key="2">
    <source>
        <dbReference type="Proteomes" id="UP001152604"/>
    </source>
</evidence>
<organism evidence="1 2">
    <name type="scientific">Mesorhizobium ventifaucium</name>
    <dbReference type="NCBI Taxonomy" id="666020"/>
    <lineage>
        <taxon>Bacteria</taxon>
        <taxon>Pseudomonadati</taxon>
        <taxon>Pseudomonadota</taxon>
        <taxon>Alphaproteobacteria</taxon>
        <taxon>Hyphomicrobiales</taxon>
        <taxon>Phyllobacteriaceae</taxon>
        <taxon>Mesorhizobium</taxon>
    </lineage>
</organism>
<accession>A0ABN8JXF8</accession>
<keyword evidence="2" id="KW-1185">Reference proteome</keyword>
<dbReference type="Proteomes" id="UP001152604">
    <property type="component" value="Unassembled WGS sequence"/>
</dbReference>
<proteinExistence type="predicted"/>
<gene>
    <name evidence="1" type="ORF">MES4922_30164</name>
</gene>